<feature type="signal peptide" evidence="1">
    <location>
        <begin position="1"/>
        <end position="27"/>
    </location>
</feature>
<keyword evidence="1" id="KW-0732">Signal</keyword>
<dbReference type="EMBL" id="GG666646">
    <property type="protein sequence ID" value="EEN46219.1"/>
    <property type="molecule type" value="Genomic_DNA"/>
</dbReference>
<dbReference type="PANTHER" id="PTHR46825:SF15">
    <property type="entry name" value="BETA-LACTAMASE-RELATED DOMAIN-CONTAINING PROTEIN"/>
    <property type="match status" value="1"/>
</dbReference>
<dbReference type="PANTHER" id="PTHR46825">
    <property type="entry name" value="D-ALANYL-D-ALANINE-CARBOXYPEPTIDASE/ENDOPEPTIDASE AMPH"/>
    <property type="match status" value="1"/>
</dbReference>
<protein>
    <recommendedName>
        <fullName evidence="2">Beta-lactamase-related domain-containing protein</fullName>
    </recommendedName>
</protein>
<evidence type="ECO:0000313" key="3">
    <source>
        <dbReference type="EMBL" id="EEN46219.1"/>
    </source>
</evidence>
<feature type="chain" id="PRO_5002934798" description="Beta-lactamase-related domain-containing protein" evidence="1">
    <location>
        <begin position="28"/>
        <end position="625"/>
    </location>
</feature>
<dbReference type="Gene3D" id="3.40.710.10">
    <property type="entry name" value="DD-peptidase/beta-lactamase superfamily"/>
    <property type="match status" value="1"/>
</dbReference>
<reference evidence="3" key="1">
    <citation type="journal article" date="2008" name="Nature">
        <title>The amphioxus genome and the evolution of the chordate karyotype.</title>
        <authorList>
            <consortium name="US DOE Joint Genome Institute (JGI-PGF)"/>
            <person name="Putnam N.H."/>
            <person name="Butts T."/>
            <person name="Ferrier D.E.K."/>
            <person name="Furlong R.F."/>
            <person name="Hellsten U."/>
            <person name="Kawashima T."/>
            <person name="Robinson-Rechavi M."/>
            <person name="Shoguchi E."/>
            <person name="Terry A."/>
            <person name="Yu J.-K."/>
            <person name="Benito-Gutierrez E.L."/>
            <person name="Dubchak I."/>
            <person name="Garcia-Fernandez J."/>
            <person name="Gibson-Brown J.J."/>
            <person name="Grigoriev I.V."/>
            <person name="Horton A.C."/>
            <person name="de Jong P.J."/>
            <person name="Jurka J."/>
            <person name="Kapitonov V.V."/>
            <person name="Kohara Y."/>
            <person name="Kuroki Y."/>
            <person name="Lindquist E."/>
            <person name="Lucas S."/>
            <person name="Osoegawa K."/>
            <person name="Pennacchio L.A."/>
            <person name="Salamov A.A."/>
            <person name="Satou Y."/>
            <person name="Sauka-Spengler T."/>
            <person name="Schmutz J."/>
            <person name="Shin-I T."/>
            <person name="Toyoda A."/>
            <person name="Bronner-Fraser M."/>
            <person name="Fujiyama A."/>
            <person name="Holland L.Z."/>
            <person name="Holland P.W.H."/>
            <person name="Satoh N."/>
            <person name="Rokhsar D.S."/>
        </authorList>
    </citation>
    <scope>NUCLEOTIDE SEQUENCE [LARGE SCALE GENOMIC DNA]</scope>
    <source>
        <strain evidence="3">S238N-H82</strain>
        <tissue evidence="3">Testes</tissue>
    </source>
</reference>
<dbReference type="InParanoid" id="C3ZMK9"/>
<dbReference type="InterPro" id="IPR001466">
    <property type="entry name" value="Beta-lactam-related"/>
</dbReference>
<dbReference type="InterPro" id="IPR050491">
    <property type="entry name" value="AmpC-like"/>
</dbReference>
<name>C3ZMK9_BRAFL</name>
<dbReference type="InterPro" id="IPR012338">
    <property type="entry name" value="Beta-lactam/transpept-like"/>
</dbReference>
<proteinExistence type="predicted"/>
<dbReference type="SUPFAM" id="SSF56601">
    <property type="entry name" value="beta-lactamase/transpeptidase-like"/>
    <property type="match status" value="1"/>
</dbReference>
<organism>
    <name type="scientific">Branchiostoma floridae</name>
    <name type="common">Florida lancelet</name>
    <name type="synonym">Amphioxus</name>
    <dbReference type="NCBI Taxonomy" id="7739"/>
    <lineage>
        <taxon>Eukaryota</taxon>
        <taxon>Metazoa</taxon>
        <taxon>Chordata</taxon>
        <taxon>Cephalochordata</taxon>
        <taxon>Leptocardii</taxon>
        <taxon>Amphioxiformes</taxon>
        <taxon>Branchiostomatidae</taxon>
        <taxon>Branchiostoma</taxon>
    </lineage>
</organism>
<accession>C3ZMK9</accession>
<gene>
    <name evidence="3" type="ORF">BRAFLDRAFT_97429</name>
</gene>
<dbReference type="Pfam" id="PF00144">
    <property type="entry name" value="Beta-lactamase"/>
    <property type="match status" value="1"/>
</dbReference>
<evidence type="ECO:0000256" key="1">
    <source>
        <dbReference type="SAM" id="SignalP"/>
    </source>
</evidence>
<sequence length="625" mass="69520">MWTRRAPLLLLPVVVLFFCLTNGRCDAFVQLDKFIEEVMACKGIPGMALAVVYGSDTETRWYGLRDVRRALPVDRHTLFPIGSLTKAFTSALAAHVLGDRDDVDWDTPLRKLLGDSFEMPDKFRTHDLCLRDILAHKVGLEEYTHFQLMGLNLTGEQLESRLRYFDERLPFRSEFSYSNLMYGLAGHVLERLTNGTWTDALHRRLTGPLGMADTHTARDVLEGEGLRGNLAQGYLVDPLQGATLALDEEQLWAVTDSVVAAGGVVSTAGDMARWMRFHLKGGKTPEGYILATHLLFTRKGRCMYSTKSRTRRTEQAAGAPGATRKVKVAADGAEASGMRLVRKRLLKETHAPQMTITSGTFPRESRYRPEAAVDDTVPAYRYRRLVHGGTLPSYNSLLTLFPSENVGIFTVSNGIAQFQSDVHWSIHNYISDFALGFSYFSKPSADADIVVSSRRSRETTSGIQQTAPTTTASDPLRKYAGVYFSPALGNFSVRLSLASSSLRFRYGLFGTGHLQPGLVQEHVMRMVFTGPLWYIQGFKVVFTKTSEGSVISLHVDSGPDNKPTFHRVDTADTDNSEHDVVASSAAHLSNLKIYLYIFVLLQVHITYSIFSIPCCQTFTCVSPVK</sequence>
<dbReference type="AlphaFoldDB" id="C3ZMK9"/>
<feature type="domain" description="Beta-lactamase-related" evidence="2">
    <location>
        <begin position="31"/>
        <end position="414"/>
    </location>
</feature>
<evidence type="ECO:0000259" key="2">
    <source>
        <dbReference type="Pfam" id="PF00144"/>
    </source>
</evidence>